<proteinExistence type="predicted"/>
<evidence type="ECO:0000313" key="3">
    <source>
        <dbReference type="EMBL" id="CEL00777.1"/>
    </source>
</evidence>
<dbReference type="EMBL" id="CDMC01000001">
    <property type="protein sequence ID" value="CEL00777.1"/>
    <property type="molecule type" value="Genomic_DNA"/>
</dbReference>
<gene>
    <name evidence="3" type="ORF">ASPCAL00373</name>
</gene>
<feature type="compositionally biased region" description="Low complexity" evidence="1">
    <location>
        <begin position="14"/>
        <end position="24"/>
    </location>
</feature>
<dbReference type="InterPro" id="IPR022185">
    <property type="entry name" value="DUF3712"/>
</dbReference>
<dbReference type="InterPro" id="IPR046368">
    <property type="entry name" value="Tag1"/>
</dbReference>
<evidence type="ECO:0000313" key="4">
    <source>
        <dbReference type="Proteomes" id="UP000054771"/>
    </source>
</evidence>
<keyword evidence="2" id="KW-0812">Transmembrane</keyword>
<dbReference type="GO" id="GO:0000329">
    <property type="term" value="C:fungal-type vacuole membrane"/>
    <property type="evidence" value="ECO:0007669"/>
    <property type="project" value="InterPro"/>
</dbReference>
<organism evidence="3 4">
    <name type="scientific">Aspergillus calidoustus</name>
    <dbReference type="NCBI Taxonomy" id="454130"/>
    <lineage>
        <taxon>Eukaryota</taxon>
        <taxon>Fungi</taxon>
        <taxon>Dikarya</taxon>
        <taxon>Ascomycota</taxon>
        <taxon>Pezizomycotina</taxon>
        <taxon>Eurotiomycetes</taxon>
        <taxon>Eurotiomycetidae</taxon>
        <taxon>Eurotiales</taxon>
        <taxon>Aspergillaceae</taxon>
        <taxon>Aspergillus</taxon>
        <taxon>Aspergillus subgen. Nidulantes</taxon>
    </lineage>
</organism>
<dbReference type="OMA" id="NGEHIEW"/>
<feature type="transmembrane region" description="Helical" evidence="2">
    <location>
        <begin position="38"/>
        <end position="62"/>
    </location>
</feature>
<dbReference type="Pfam" id="PF12505">
    <property type="entry name" value="DUF3712"/>
    <property type="match status" value="1"/>
</dbReference>
<keyword evidence="4" id="KW-1185">Reference proteome</keyword>
<dbReference type="SUPFAM" id="SSF117070">
    <property type="entry name" value="LEA14-like"/>
    <property type="match status" value="1"/>
</dbReference>
<name>A0A0U5C1B7_ASPCI</name>
<sequence length="331" mass="36090">MVDKPSVELIEEQSPAPSTAPSTKPPFRSRLLAHYKRWWWVHLLVTTVVTLVITLPLVYVGYPRIAQDGINSSTLNVTSMEITSPTPSGFHLHQVQVLGSDSIFHPKLYEFNAAVRFPGVSDPMINITVPTLKANDGTTIEIVQDVTLLDSDAFAEFTKAMMLQEEVSLSIYGKPRLKQAGLHTITVTYNKTITMKGLNKLAGFQVLDMKLDPDRDDGMNAKGSVLIPNPSVTTIAMGNVTFDLSSNGTKLGTAVLHDLVIRPGNNTVPMLANIDQLTLLGLLPDSPPYNVEMQADGKSSVYDGEELDYFSAALQANSITFTFDVSKALPA</sequence>
<dbReference type="OrthoDB" id="10039566at2759"/>
<dbReference type="PANTHER" id="PTHR35895">
    <property type="entry name" value="CHROMOSOME 16, WHOLE GENOME SHOTGUN SEQUENCE"/>
    <property type="match status" value="1"/>
</dbReference>
<keyword evidence="2" id="KW-1133">Transmembrane helix</keyword>
<dbReference type="STRING" id="454130.A0A0U5C1B7"/>
<keyword evidence="2" id="KW-0472">Membrane</keyword>
<dbReference type="Proteomes" id="UP000054771">
    <property type="component" value="Unassembled WGS sequence"/>
</dbReference>
<dbReference type="PANTHER" id="PTHR35895:SF1">
    <property type="entry name" value="LIPID-BINDING SERUM GLYCOPROTEIN C-TERMINAL DOMAIN-CONTAINING PROTEIN"/>
    <property type="match status" value="1"/>
</dbReference>
<feature type="region of interest" description="Disordered" evidence="1">
    <location>
        <begin position="1"/>
        <end position="24"/>
    </location>
</feature>
<dbReference type="AlphaFoldDB" id="A0A0U5C1B7"/>
<accession>A0A0U5C1B7</accession>
<reference evidence="4" key="1">
    <citation type="journal article" date="2016" name="Genome Announc.">
        <title>Draft genome sequences of fungus Aspergillus calidoustus.</title>
        <authorList>
            <person name="Horn F."/>
            <person name="Linde J."/>
            <person name="Mattern D.J."/>
            <person name="Walther G."/>
            <person name="Guthke R."/>
            <person name="Scherlach K."/>
            <person name="Martin K."/>
            <person name="Brakhage A.A."/>
            <person name="Petzke L."/>
            <person name="Valiante V."/>
        </authorList>
    </citation>
    <scope>NUCLEOTIDE SEQUENCE [LARGE SCALE GENOMIC DNA]</scope>
    <source>
        <strain evidence="4">SF006504</strain>
    </source>
</reference>
<evidence type="ECO:0000256" key="1">
    <source>
        <dbReference type="SAM" id="MobiDB-lite"/>
    </source>
</evidence>
<protein>
    <submittedName>
        <fullName evidence="3">Uncharacterized protein</fullName>
    </submittedName>
</protein>
<evidence type="ECO:0000256" key="2">
    <source>
        <dbReference type="SAM" id="Phobius"/>
    </source>
</evidence>